<proteinExistence type="predicted"/>
<comment type="caution">
    <text evidence="1">The sequence shown here is derived from an EMBL/GenBank/DDBJ whole genome shotgun (WGS) entry which is preliminary data.</text>
</comment>
<accession>A0ACC4BE68</accession>
<name>A0ACC4BE68_POPAL</name>
<protein>
    <submittedName>
        <fullName evidence="1">Uncharacterized protein</fullName>
    </submittedName>
</protein>
<evidence type="ECO:0000313" key="1">
    <source>
        <dbReference type="EMBL" id="KAL3576869.1"/>
    </source>
</evidence>
<organism evidence="1 2">
    <name type="scientific">Populus alba</name>
    <name type="common">White poplar</name>
    <dbReference type="NCBI Taxonomy" id="43335"/>
    <lineage>
        <taxon>Eukaryota</taxon>
        <taxon>Viridiplantae</taxon>
        <taxon>Streptophyta</taxon>
        <taxon>Embryophyta</taxon>
        <taxon>Tracheophyta</taxon>
        <taxon>Spermatophyta</taxon>
        <taxon>Magnoliopsida</taxon>
        <taxon>eudicotyledons</taxon>
        <taxon>Gunneridae</taxon>
        <taxon>Pentapetalae</taxon>
        <taxon>rosids</taxon>
        <taxon>fabids</taxon>
        <taxon>Malpighiales</taxon>
        <taxon>Salicaceae</taxon>
        <taxon>Saliceae</taxon>
        <taxon>Populus</taxon>
    </lineage>
</organism>
<reference evidence="1 2" key="1">
    <citation type="journal article" date="2024" name="Plant Biotechnol. J.">
        <title>Genome and CRISPR/Cas9 system of a widespread forest tree (Populus alba) in the world.</title>
        <authorList>
            <person name="Liu Y.J."/>
            <person name="Jiang P.F."/>
            <person name="Han X.M."/>
            <person name="Li X.Y."/>
            <person name="Wang H.M."/>
            <person name="Wang Y.J."/>
            <person name="Wang X.X."/>
            <person name="Zeng Q.Y."/>
        </authorList>
    </citation>
    <scope>NUCLEOTIDE SEQUENCE [LARGE SCALE GENOMIC DNA]</scope>
    <source>
        <strain evidence="2">cv. PAL-ZL1</strain>
    </source>
</reference>
<sequence>GYMSPEYAVFGNFSVKSDVFSFGVMLLEIASGKKNNRFYQQDPPLTLIGY</sequence>
<keyword evidence="2" id="KW-1185">Reference proteome</keyword>
<gene>
    <name evidence="1" type="ORF">D5086_022152</name>
</gene>
<evidence type="ECO:0000313" key="2">
    <source>
        <dbReference type="Proteomes" id="UP000309997"/>
    </source>
</evidence>
<feature type="non-terminal residue" evidence="1">
    <location>
        <position position="50"/>
    </location>
</feature>
<dbReference type="Proteomes" id="UP000309997">
    <property type="component" value="Unassembled WGS sequence"/>
</dbReference>
<feature type="non-terminal residue" evidence="1">
    <location>
        <position position="1"/>
    </location>
</feature>
<dbReference type="EMBL" id="RCHU02000011">
    <property type="protein sequence ID" value="KAL3576869.1"/>
    <property type="molecule type" value="Genomic_DNA"/>
</dbReference>